<dbReference type="PANTHER" id="PTHR43854:SF1">
    <property type="entry name" value="INDOLEPYRUVATE OXIDOREDUCTASE SUBUNIT IORB"/>
    <property type="match status" value="1"/>
</dbReference>
<evidence type="ECO:0000256" key="1">
    <source>
        <dbReference type="ARBA" id="ARBA00023002"/>
    </source>
</evidence>
<dbReference type="Proteomes" id="UP000824162">
    <property type="component" value="Unassembled WGS sequence"/>
</dbReference>
<dbReference type="GO" id="GO:0016903">
    <property type="term" value="F:oxidoreductase activity, acting on the aldehyde or oxo group of donors"/>
    <property type="evidence" value="ECO:0007669"/>
    <property type="project" value="InterPro"/>
</dbReference>
<dbReference type="EMBL" id="DXIJ01000086">
    <property type="protein sequence ID" value="HIV85995.1"/>
    <property type="molecule type" value="Genomic_DNA"/>
</dbReference>
<accession>A0A9D1TLP1</accession>
<sequence>MNVDNGVNCLLCGVGGQGTVLASRLIAAAAMKKGLAAETAETIGMAQRGGSVVSHVRTGDDKFSPLIPLGTADVIIGFEPAEAVRCLGCLRPGGTVVVSSKPVLPVTASLGGGSYRDSKEMIDYLNKKVEKLIVVNTDEICEKLGSQRVVNMVLLGAAARTGALGITADEIEEVMIERMDERFHEINKRALHWND</sequence>
<dbReference type="Gene3D" id="3.40.920.10">
    <property type="entry name" value="Pyruvate-ferredoxin oxidoreductase, PFOR, domain III"/>
    <property type="match status" value="1"/>
</dbReference>
<dbReference type="InterPro" id="IPR002869">
    <property type="entry name" value="Pyrv_flavodox_OxRed_cen"/>
</dbReference>
<protein>
    <submittedName>
        <fullName evidence="3">Indolepyruvate oxidoreductase subunit beta</fullName>
    </submittedName>
</protein>
<keyword evidence="1" id="KW-0560">Oxidoreductase</keyword>
<reference evidence="3" key="1">
    <citation type="journal article" date="2021" name="PeerJ">
        <title>Extensive microbial diversity within the chicken gut microbiome revealed by metagenomics and culture.</title>
        <authorList>
            <person name="Gilroy R."/>
            <person name="Ravi A."/>
            <person name="Getino M."/>
            <person name="Pursley I."/>
            <person name="Horton D.L."/>
            <person name="Alikhan N.F."/>
            <person name="Baker D."/>
            <person name="Gharbi K."/>
            <person name="Hall N."/>
            <person name="Watson M."/>
            <person name="Adriaenssens E.M."/>
            <person name="Foster-Nyarko E."/>
            <person name="Jarju S."/>
            <person name="Secka A."/>
            <person name="Antonio M."/>
            <person name="Oren A."/>
            <person name="Chaudhuri R.R."/>
            <person name="La Ragione R."/>
            <person name="Hildebrand F."/>
            <person name="Pallen M.J."/>
        </authorList>
    </citation>
    <scope>NUCLEOTIDE SEQUENCE</scope>
    <source>
        <strain evidence="3">5790</strain>
    </source>
</reference>
<name>A0A9D1TLP1_9FIRM</name>
<feature type="domain" description="Pyruvate/ketoisovalerate oxidoreductase catalytic" evidence="2">
    <location>
        <begin position="15"/>
        <end position="191"/>
    </location>
</feature>
<evidence type="ECO:0000259" key="2">
    <source>
        <dbReference type="Pfam" id="PF01558"/>
    </source>
</evidence>
<reference evidence="3" key="2">
    <citation type="submission" date="2021-04" db="EMBL/GenBank/DDBJ databases">
        <authorList>
            <person name="Gilroy R."/>
        </authorList>
    </citation>
    <scope>NUCLEOTIDE SEQUENCE</scope>
    <source>
        <strain evidence="3">5790</strain>
    </source>
</reference>
<evidence type="ECO:0000313" key="3">
    <source>
        <dbReference type="EMBL" id="HIV85995.1"/>
    </source>
</evidence>
<proteinExistence type="predicted"/>
<dbReference type="PANTHER" id="PTHR43854">
    <property type="entry name" value="INDOLEPYRUVATE OXIDOREDUCTASE SUBUNIT IORB"/>
    <property type="match status" value="1"/>
</dbReference>
<dbReference type="InterPro" id="IPR019752">
    <property type="entry name" value="Pyrv/ketoisovalerate_OxRed_cat"/>
</dbReference>
<comment type="caution">
    <text evidence="3">The sequence shown here is derived from an EMBL/GenBank/DDBJ whole genome shotgun (WGS) entry which is preliminary data.</text>
</comment>
<organism evidence="3 4">
    <name type="scientific">Candidatus Monoglobus merdigallinarum</name>
    <dbReference type="NCBI Taxonomy" id="2838698"/>
    <lineage>
        <taxon>Bacteria</taxon>
        <taxon>Bacillati</taxon>
        <taxon>Bacillota</taxon>
        <taxon>Clostridia</taxon>
        <taxon>Monoglobales</taxon>
        <taxon>Monoglobaceae</taxon>
        <taxon>Monoglobus</taxon>
    </lineage>
</organism>
<evidence type="ECO:0000313" key="4">
    <source>
        <dbReference type="Proteomes" id="UP000824162"/>
    </source>
</evidence>
<dbReference type="SUPFAM" id="SSF53323">
    <property type="entry name" value="Pyruvate-ferredoxin oxidoreductase, PFOR, domain III"/>
    <property type="match status" value="1"/>
</dbReference>
<dbReference type="InterPro" id="IPR052198">
    <property type="entry name" value="IorB_Oxidoreductase"/>
</dbReference>
<dbReference type="AlphaFoldDB" id="A0A9D1TLP1"/>
<dbReference type="Pfam" id="PF01558">
    <property type="entry name" value="POR"/>
    <property type="match status" value="1"/>
</dbReference>
<gene>
    <name evidence="3" type="ORF">H9900_04210</name>
</gene>